<dbReference type="GO" id="GO:0005634">
    <property type="term" value="C:nucleus"/>
    <property type="evidence" value="ECO:0007669"/>
    <property type="project" value="UniProtKB-SubCell"/>
</dbReference>
<feature type="region of interest" description="Disordered" evidence="4">
    <location>
        <begin position="1"/>
        <end position="143"/>
    </location>
</feature>
<proteinExistence type="predicted"/>
<dbReference type="AlphaFoldDB" id="A0A9W7YGF3"/>
<reference evidence="5" key="1">
    <citation type="submission" date="2022-07" db="EMBL/GenBank/DDBJ databases">
        <title>Phylogenomic reconstructions and comparative analyses of Kickxellomycotina fungi.</title>
        <authorList>
            <person name="Reynolds N.K."/>
            <person name="Stajich J.E."/>
            <person name="Barry K."/>
            <person name="Grigoriev I.V."/>
            <person name="Crous P."/>
            <person name="Smith M.E."/>
        </authorList>
    </citation>
    <scope>NUCLEOTIDE SEQUENCE</scope>
    <source>
        <strain evidence="5">BCRC 34381</strain>
    </source>
</reference>
<dbReference type="PANTHER" id="PTHR15052">
    <property type="entry name" value="RNA POLYMERASE III TRANSCRIPTION INITIATION FACTOR COMPLEX SUBUNIT"/>
    <property type="match status" value="1"/>
</dbReference>
<evidence type="ECO:0000256" key="1">
    <source>
        <dbReference type="ARBA" id="ARBA00004123"/>
    </source>
</evidence>
<evidence type="ECO:0000313" key="6">
    <source>
        <dbReference type="Proteomes" id="UP001143981"/>
    </source>
</evidence>
<feature type="region of interest" description="Disordered" evidence="4">
    <location>
        <begin position="707"/>
        <end position="745"/>
    </location>
</feature>
<gene>
    <name evidence="5" type="ORF">LPJ61_001201</name>
</gene>
<keyword evidence="6" id="KW-1185">Reference proteome</keyword>
<dbReference type="GO" id="GO:0006383">
    <property type="term" value="P:transcription by RNA polymerase III"/>
    <property type="evidence" value="ECO:0007669"/>
    <property type="project" value="TreeGrafter"/>
</dbReference>
<feature type="compositionally biased region" description="Basic residues" evidence="4">
    <location>
        <begin position="1"/>
        <end position="10"/>
    </location>
</feature>
<dbReference type="InterPro" id="IPR052416">
    <property type="entry name" value="GTF3C_component"/>
</dbReference>
<evidence type="ECO:0008006" key="7">
    <source>
        <dbReference type="Google" id="ProtNLM"/>
    </source>
</evidence>
<dbReference type="EMBL" id="JANBOI010000089">
    <property type="protein sequence ID" value="KAJ1734187.1"/>
    <property type="molecule type" value="Genomic_DNA"/>
</dbReference>
<dbReference type="Proteomes" id="UP001143981">
    <property type="component" value="Unassembled WGS sequence"/>
</dbReference>
<accession>A0A9W7YGF3</accession>
<comment type="caution">
    <text evidence="5">The sequence shown here is derived from an EMBL/GenBank/DDBJ whole genome shotgun (WGS) entry which is preliminary data.</text>
</comment>
<dbReference type="OrthoDB" id="4703at2759"/>
<evidence type="ECO:0000256" key="2">
    <source>
        <dbReference type="ARBA" id="ARBA00023163"/>
    </source>
</evidence>
<evidence type="ECO:0000313" key="5">
    <source>
        <dbReference type="EMBL" id="KAJ1734187.1"/>
    </source>
</evidence>
<evidence type="ECO:0000256" key="4">
    <source>
        <dbReference type="SAM" id="MobiDB-lite"/>
    </source>
</evidence>
<protein>
    <recommendedName>
        <fullName evidence="7">WD40 repeat-like protein</fullName>
    </recommendedName>
</protein>
<keyword evidence="3" id="KW-0539">Nucleus</keyword>
<feature type="compositionally biased region" description="Gly residues" evidence="4">
    <location>
        <begin position="712"/>
        <end position="722"/>
    </location>
</feature>
<dbReference type="PANTHER" id="PTHR15052:SF2">
    <property type="entry name" value="GENERAL TRANSCRIPTION FACTOR 3C POLYPEPTIDE 2"/>
    <property type="match status" value="1"/>
</dbReference>
<feature type="compositionally biased region" description="Basic residues" evidence="4">
    <location>
        <begin position="726"/>
        <end position="737"/>
    </location>
</feature>
<comment type="subcellular location">
    <subcellularLocation>
        <location evidence="1">Nucleus</location>
    </subcellularLocation>
</comment>
<name>A0A9W7YGF3_9FUNG</name>
<dbReference type="GO" id="GO:0000127">
    <property type="term" value="C:transcription factor TFIIIC complex"/>
    <property type="evidence" value="ECO:0007669"/>
    <property type="project" value="TreeGrafter"/>
</dbReference>
<keyword evidence="2" id="KW-0804">Transcription</keyword>
<organism evidence="5 6">
    <name type="scientific">Coemansia biformis</name>
    <dbReference type="NCBI Taxonomy" id="1286918"/>
    <lineage>
        <taxon>Eukaryota</taxon>
        <taxon>Fungi</taxon>
        <taxon>Fungi incertae sedis</taxon>
        <taxon>Zoopagomycota</taxon>
        <taxon>Kickxellomycotina</taxon>
        <taxon>Kickxellomycetes</taxon>
        <taxon>Kickxellales</taxon>
        <taxon>Kickxellaceae</taxon>
        <taxon>Coemansia</taxon>
    </lineage>
</organism>
<sequence length="788" mass="83563">MNLRRTRGRPRSQDDAGGAGPGSEPGSAETPATQRRGRPRADTSTPADGGPETSKAEDVPEPGPAGAPTRLDFSSPRSSRRRATRTADVSGDDSDGFVPAGDDSEDSNFVADVAGEDSSDDAGAVSAVDSDEPVTEPRAKRARTAAAAVPVALGAKARKPGQWREWTPKMARMASLWLGPPRGELQINPSYIDVGLEESAWAALREMHVDLGHVDIETSRPALCQHMPPGALHSDEERQAADDEVYVALADDDGVAQGEGQSLHIRPLHARRLAGQTPGWIANAAELVTSIDWAPVHPEDTGTASVDYIAVGGQGPGSAVTGAVGPMVGKRTRNPAPGHIQVWRLGAEHKSQASDLRLDMTILHNYGRCVALRWCPISVPRSRPRRSDSAPQVPAIGVLAAIFGDGVLRVCAVPDADALRQQQRAGASSTSNERLLHDASVDPVCIRWPHRSIAEMRAEQGVFTAVEWASSDLVVAGTSKGVLNAWHVGSAVRAHDGPAPVPMVSQQLHAGHIMAIGVYRGGAAPDRPFNSGRTASGFRQVSLADIQIASLGVDGRLRQTSLLFPTRLGVPLQSLSRATPALCTYWPLGTCVFSDVDKSLRQLNNRILAEPGDPWLRAMATPGEHNHAACDSGAASDEPAKWNQCFDRSARLIAPLECPTLQAAASDLHTYVAVAKSSGELFIGNVLHGDVARTFVSQYRTIHTLLSDGDSSSGGGGGGGPGARRFVYRGRQPPRPRPKGDKRPSAQYHLYLPDVAVRACAWSRNPHTSTWIASAAASGIIRIEDVAP</sequence>
<evidence type="ECO:0000256" key="3">
    <source>
        <dbReference type="ARBA" id="ARBA00023242"/>
    </source>
</evidence>